<evidence type="ECO:0000259" key="13">
    <source>
        <dbReference type="PROSITE" id="PS50109"/>
    </source>
</evidence>
<reference evidence="17" key="1">
    <citation type="submission" date="2017-02" db="EMBL/GenBank/DDBJ databases">
        <authorList>
            <person name="Varghese N."/>
            <person name="Submissions S."/>
        </authorList>
    </citation>
    <scope>NUCLEOTIDE SEQUENCE [LARGE SCALE GENOMIC DNA]</scope>
    <source>
        <strain evidence="17">UM2</strain>
    </source>
</reference>
<dbReference type="GO" id="GO:0005524">
    <property type="term" value="F:ATP binding"/>
    <property type="evidence" value="ECO:0007669"/>
    <property type="project" value="UniProtKB-KW"/>
</dbReference>
<sequence length="619" mass="66798">MGRTVPALLLALAAVGVAALVQAELAMSTGAAGDYLPLIVAMLVAGLTGGSAAAVVAALAALAFVVWQGAGTPLDHARAADLAGFLLVAAVIVGLSRSVERTRRRLAQDKLEGYRRAVAASETADELNLLIDGATDYAIYMLDPEGRVTIWNKGAERLMGWSEAEAVGQPIAFFYPPEAVAAGKPAADLDRARSEGRFEEEEWRTRKDGSPFLAHMSLTALYDEHRQLRGFGKVIRDVTEQRAVERQLRSSAGQMRSILSTVPDAMVVIDARGLIISFSAAAERLFGYAEAEMLGTNVSGLMPSPDRERHDSYLHRYASTGERHIIGIGRKVIGQKRDGSTFPMELSVGEAEAGGEPVFTGFIRDLSEAVRMEERIEDLRSDLIHVARVSAMGTMASTLAHELNQPITAVVNYVETVRDMLADPKAEDMAVIREALEESASEAMRAGQIVRRLREYVARGDVEKTVENLPALIDVAAKLGLIGAQERGVELRFDVDPLAGPVLVDRVQIQQVLINLMRNAIEAMADSPVRVLRIETRRDSGGMVRVTVADSGHGVAPEIEADLFRAFNSTKAGGMGLGLSICRTIVEANGGRIFYERDPGGGSRFHFTLLGYTPEEDHG</sequence>
<dbReference type="EMBL" id="FUYM01000001">
    <property type="protein sequence ID" value="SKB29446.1"/>
    <property type="molecule type" value="Genomic_DNA"/>
</dbReference>
<feature type="domain" description="Histidine kinase" evidence="13">
    <location>
        <begin position="398"/>
        <end position="613"/>
    </location>
</feature>
<dbReference type="AlphaFoldDB" id="A0A1T5A3B5"/>
<dbReference type="Pfam" id="PF02518">
    <property type="entry name" value="HATPase_c"/>
    <property type="match status" value="1"/>
</dbReference>
<gene>
    <name evidence="16" type="ORF">SAMN06295920_101534</name>
</gene>
<evidence type="ECO:0000256" key="6">
    <source>
        <dbReference type="ARBA" id="ARBA00022777"/>
    </source>
</evidence>
<dbReference type="InterPro" id="IPR005467">
    <property type="entry name" value="His_kinase_dom"/>
</dbReference>
<dbReference type="InterPro" id="IPR036097">
    <property type="entry name" value="HisK_dim/P_sf"/>
</dbReference>
<dbReference type="PRINTS" id="PR00344">
    <property type="entry name" value="BCTRLSENSOR"/>
</dbReference>
<dbReference type="Pfam" id="PF13426">
    <property type="entry name" value="PAS_9"/>
    <property type="match status" value="1"/>
</dbReference>
<dbReference type="InterPro" id="IPR000700">
    <property type="entry name" value="PAS-assoc_C"/>
</dbReference>
<dbReference type="Gene3D" id="6.10.250.2580">
    <property type="match status" value="1"/>
</dbReference>
<feature type="domain" description="PAC" evidence="15">
    <location>
        <begin position="198"/>
        <end position="250"/>
    </location>
</feature>
<keyword evidence="12" id="KW-0732">Signal</keyword>
<keyword evidence="4" id="KW-0808">Transferase</keyword>
<dbReference type="Gene3D" id="3.30.565.10">
    <property type="entry name" value="Histidine kinase-like ATPase, C-terminal domain"/>
    <property type="match status" value="1"/>
</dbReference>
<feature type="transmembrane region" description="Helical" evidence="11">
    <location>
        <begin position="39"/>
        <end position="67"/>
    </location>
</feature>
<dbReference type="InterPro" id="IPR003594">
    <property type="entry name" value="HATPase_dom"/>
</dbReference>
<keyword evidence="8" id="KW-0902">Two-component regulatory system</keyword>
<evidence type="ECO:0000256" key="12">
    <source>
        <dbReference type="SAM" id="SignalP"/>
    </source>
</evidence>
<dbReference type="NCBIfam" id="TIGR00229">
    <property type="entry name" value="sensory_box"/>
    <property type="match status" value="2"/>
</dbReference>
<evidence type="ECO:0000256" key="10">
    <source>
        <dbReference type="ARBA" id="ARBA00070616"/>
    </source>
</evidence>
<dbReference type="PROSITE" id="PS50109">
    <property type="entry name" value="HIS_KIN"/>
    <property type="match status" value="1"/>
</dbReference>
<evidence type="ECO:0000256" key="1">
    <source>
        <dbReference type="ARBA" id="ARBA00000085"/>
    </source>
</evidence>
<dbReference type="InterPro" id="IPR000014">
    <property type="entry name" value="PAS"/>
</dbReference>
<dbReference type="InterPro" id="IPR013767">
    <property type="entry name" value="PAS_fold"/>
</dbReference>
<dbReference type="SUPFAM" id="SSF47384">
    <property type="entry name" value="Homodimeric domain of signal transducing histidine kinase"/>
    <property type="match status" value="1"/>
</dbReference>
<feature type="signal peptide" evidence="12">
    <location>
        <begin position="1"/>
        <end position="23"/>
    </location>
</feature>
<dbReference type="FunFam" id="3.30.450.20:FF:000060">
    <property type="entry name" value="Sensor protein FixL"/>
    <property type="match status" value="1"/>
</dbReference>
<name>A0A1T5A3B5_9SPHN</name>
<keyword evidence="6 16" id="KW-0418">Kinase</keyword>
<dbReference type="SMART" id="SM00091">
    <property type="entry name" value="PAS"/>
    <property type="match status" value="2"/>
</dbReference>
<evidence type="ECO:0000259" key="15">
    <source>
        <dbReference type="PROSITE" id="PS50113"/>
    </source>
</evidence>
<evidence type="ECO:0000313" key="16">
    <source>
        <dbReference type="EMBL" id="SKB29446.1"/>
    </source>
</evidence>
<keyword evidence="5" id="KW-0547">Nucleotide-binding</keyword>
<protein>
    <recommendedName>
        <fullName evidence="10">Sensor protein FixL</fullName>
        <ecNumber evidence="2">2.7.13.3</ecNumber>
    </recommendedName>
</protein>
<dbReference type="CDD" id="cd00082">
    <property type="entry name" value="HisKA"/>
    <property type="match status" value="1"/>
</dbReference>
<dbReference type="EC" id="2.7.13.3" evidence="2"/>
<feature type="chain" id="PRO_5012684988" description="Sensor protein FixL" evidence="12">
    <location>
        <begin position="24"/>
        <end position="619"/>
    </location>
</feature>
<dbReference type="SMART" id="SM00388">
    <property type="entry name" value="HisKA"/>
    <property type="match status" value="1"/>
</dbReference>
<feature type="domain" description="PAS" evidence="14">
    <location>
        <begin position="251"/>
        <end position="321"/>
    </location>
</feature>
<dbReference type="SMART" id="SM00387">
    <property type="entry name" value="HATPase_c"/>
    <property type="match status" value="1"/>
</dbReference>
<keyword evidence="11" id="KW-1133">Transmembrane helix</keyword>
<dbReference type="GO" id="GO:0006355">
    <property type="term" value="P:regulation of DNA-templated transcription"/>
    <property type="evidence" value="ECO:0007669"/>
    <property type="project" value="InterPro"/>
</dbReference>
<keyword evidence="3" id="KW-0597">Phosphoprotein</keyword>
<dbReference type="Gene3D" id="3.30.450.20">
    <property type="entry name" value="PAS domain"/>
    <property type="match status" value="2"/>
</dbReference>
<evidence type="ECO:0000256" key="7">
    <source>
        <dbReference type="ARBA" id="ARBA00022840"/>
    </source>
</evidence>
<keyword evidence="11" id="KW-0472">Membrane</keyword>
<evidence type="ECO:0000256" key="8">
    <source>
        <dbReference type="ARBA" id="ARBA00023012"/>
    </source>
</evidence>
<dbReference type="GO" id="GO:0000155">
    <property type="term" value="F:phosphorelay sensor kinase activity"/>
    <property type="evidence" value="ECO:0007669"/>
    <property type="project" value="InterPro"/>
</dbReference>
<organism evidence="16 17">
    <name type="scientific">Rhizorhabdus histidinilytica</name>
    <dbReference type="NCBI Taxonomy" id="439228"/>
    <lineage>
        <taxon>Bacteria</taxon>
        <taxon>Pseudomonadati</taxon>
        <taxon>Pseudomonadota</taxon>
        <taxon>Alphaproteobacteria</taxon>
        <taxon>Sphingomonadales</taxon>
        <taxon>Sphingomonadaceae</taxon>
        <taxon>Rhizorhabdus</taxon>
    </lineage>
</organism>
<evidence type="ECO:0000256" key="2">
    <source>
        <dbReference type="ARBA" id="ARBA00012438"/>
    </source>
</evidence>
<dbReference type="CDD" id="cd00130">
    <property type="entry name" value="PAS"/>
    <property type="match status" value="2"/>
</dbReference>
<dbReference type="PANTHER" id="PTHR43065:SF10">
    <property type="entry name" value="PEROXIDE STRESS-ACTIVATED HISTIDINE KINASE MAK3"/>
    <property type="match status" value="1"/>
</dbReference>
<dbReference type="InterPro" id="IPR001610">
    <property type="entry name" value="PAC"/>
</dbReference>
<keyword evidence="11" id="KW-0812">Transmembrane</keyword>
<dbReference type="InterPro" id="IPR035965">
    <property type="entry name" value="PAS-like_dom_sf"/>
</dbReference>
<evidence type="ECO:0000256" key="11">
    <source>
        <dbReference type="SAM" id="Phobius"/>
    </source>
</evidence>
<comment type="catalytic activity">
    <reaction evidence="1">
        <text>ATP + protein L-histidine = ADP + protein N-phospho-L-histidine.</text>
        <dbReference type="EC" id="2.7.13.3"/>
    </reaction>
</comment>
<dbReference type="InterPro" id="IPR036890">
    <property type="entry name" value="HATPase_C_sf"/>
</dbReference>
<evidence type="ECO:0000256" key="9">
    <source>
        <dbReference type="ARBA" id="ARBA00059827"/>
    </source>
</evidence>
<dbReference type="Pfam" id="PF00512">
    <property type="entry name" value="HisKA"/>
    <property type="match status" value="1"/>
</dbReference>
<evidence type="ECO:0000259" key="14">
    <source>
        <dbReference type="PROSITE" id="PS50112"/>
    </source>
</evidence>
<proteinExistence type="predicted"/>
<dbReference type="PROSITE" id="PS50112">
    <property type="entry name" value="PAS"/>
    <property type="match status" value="2"/>
</dbReference>
<evidence type="ECO:0000256" key="3">
    <source>
        <dbReference type="ARBA" id="ARBA00022553"/>
    </source>
</evidence>
<keyword evidence="7" id="KW-0067">ATP-binding</keyword>
<feature type="domain" description="PAS" evidence="14">
    <location>
        <begin position="123"/>
        <end position="196"/>
    </location>
</feature>
<evidence type="ECO:0000256" key="4">
    <source>
        <dbReference type="ARBA" id="ARBA00022679"/>
    </source>
</evidence>
<dbReference type="STRING" id="439228.SAMN06295920_101534"/>
<evidence type="ECO:0000313" key="17">
    <source>
        <dbReference type="Proteomes" id="UP000189818"/>
    </source>
</evidence>
<dbReference type="Proteomes" id="UP000189818">
    <property type="component" value="Unassembled WGS sequence"/>
</dbReference>
<dbReference type="PANTHER" id="PTHR43065">
    <property type="entry name" value="SENSOR HISTIDINE KINASE"/>
    <property type="match status" value="1"/>
</dbReference>
<dbReference type="SUPFAM" id="SSF55785">
    <property type="entry name" value="PYP-like sensor domain (PAS domain)"/>
    <property type="match status" value="2"/>
</dbReference>
<dbReference type="InterPro" id="IPR003661">
    <property type="entry name" value="HisK_dim/P_dom"/>
</dbReference>
<dbReference type="Gene3D" id="1.10.287.130">
    <property type="match status" value="1"/>
</dbReference>
<evidence type="ECO:0000256" key="5">
    <source>
        <dbReference type="ARBA" id="ARBA00022741"/>
    </source>
</evidence>
<keyword evidence="17" id="KW-1185">Reference proteome</keyword>
<dbReference type="Pfam" id="PF00989">
    <property type="entry name" value="PAS"/>
    <property type="match status" value="1"/>
</dbReference>
<dbReference type="SMART" id="SM00086">
    <property type="entry name" value="PAC"/>
    <property type="match status" value="1"/>
</dbReference>
<accession>A0A1T5A3B5</accession>
<comment type="function">
    <text evidence="9">Putative oxygen sensor; modulates the activity of FixJ, a transcriptional activator of nitrogen fixation fixK gene. FixL probably acts as a kinase that phosphorylates FixJ.</text>
</comment>
<feature type="transmembrane region" description="Helical" evidence="11">
    <location>
        <begin position="79"/>
        <end position="96"/>
    </location>
</feature>
<dbReference type="PROSITE" id="PS50113">
    <property type="entry name" value="PAC"/>
    <property type="match status" value="1"/>
</dbReference>
<dbReference type="SUPFAM" id="SSF55874">
    <property type="entry name" value="ATPase domain of HSP90 chaperone/DNA topoisomerase II/histidine kinase"/>
    <property type="match status" value="1"/>
</dbReference>
<dbReference type="InterPro" id="IPR004358">
    <property type="entry name" value="Sig_transdc_His_kin-like_C"/>
</dbReference>